<gene>
    <name evidence="3" type="ORF">DOO78_17975</name>
</gene>
<comment type="caution">
    <text evidence="3">The sequence shown here is derived from an EMBL/GenBank/DDBJ whole genome shotgun (WGS) entry which is preliminary data.</text>
</comment>
<dbReference type="Proteomes" id="UP000249065">
    <property type="component" value="Unassembled WGS sequence"/>
</dbReference>
<dbReference type="EMBL" id="QLIX01000015">
    <property type="protein sequence ID" value="RAI57681.1"/>
    <property type="molecule type" value="Genomic_DNA"/>
</dbReference>
<dbReference type="InterPro" id="IPR017496">
    <property type="entry name" value="Photo_alph_chp2"/>
</dbReference>
<name>A0A327M330_9PROT</name>
<evidence type="ECO:0000313" key="4">
    <source>
        <dbReference type="Proteomes" id="UP000249065"/>
    </source>
</evidence>
<feature type="transmembrane region" description="Helical" evidence="1">
    <location>
        <begin position="6"/>
        <end position="25"/>
    </location>
</feature>
<feature type="transmembrane region" description="Helical" evidence="1">
    <location>
        <begin position="32"/>
        <end position="51"/>
    </location>
</feature>
<evidence type="ECO:0000313" key="3">
    <source>
        <dbReference type="EMBL" id="RAI57681.1"/>
    </source>
</evidence>
<protein>
    <submittedName>
        <fullName evidence="3">Photosynthetic complex assembly protein 2</fullName>
    </submittedName>
</protein>
<feature type="transmembrane region" description="Helical" evidence="1">
    <location>
        <begin position="215"/>
        <end position="237"/>
    </location>
</feature>
<proteinExistence type="predicted"/>
<sequence>MLDYGLPALTALFLWWFSTGLILHLDGLRPETFRWSMAAATLLLLAALWGLDGVADDDTPRGAYLAFGCALLCWAWIELGFLTGWITGPRREALPPGATGWPRLRAALAAVLWHELAILGVGILVLAVCWGRPNMVGAWTFLVLWIMRTSAKLNLFLGVRNPGEGFLPAHLRYLGSYFARRPMNLLFPVSVTLGTLACAALLHDFLAPATGPERAAGAGLVATLLALGVLEHWFLVLPIPVEALWRWGLRSRGGAPARIASWDPGLGGPLDSRSLRRLLDEVAAGAFGQVESLRGVVRTGSGWIGFSLAGGRPRLEDREAGTEPARVVAIGRALDEARLRAAFAACARPAAP</sequence>
<evidence type="ECO:0000259" key="2">
    <source>
        <dbReference type="SMART" id="SM00833"/>
    </source>
</evidence>
<dbReference type="RefSeq" id="WP_111471246.1">
    <property type="nucleotide sequence ID" value="NZ_QLIX01000015.1"/>
</dbReference>
<accession>A0A327M330</accession>
<evidence type="ECO:0000256" key="1">
    <source>
        <dbReference type="SAM" id="Phobius"/>
    </source>
</evidence>
<keyword evidence="1" id="KW-0472">Membrane</keyword>
<keyword evidence="4" id="KW-1185">Reference proteome</keyword>
<feature type="domain" description="CobW C-terminal" evidence="2">
    <location>
        <begin position="259"/>
        <end position="347"/>
    </location>
</feature>
<reference evidence="4" key="1">
    <citation type="submission" date="2018-06" db="EMBL/GenBank/DDBJ databases">
        <authorList>
            <person name="Khan S.A."/>
        </authorList>
    </citation>
    <scope>NUCLEOTIDE SEQUENCE [LARGE SCALE GENOMIC DNA]</scope>
    <source>
        <strain evidence="4">DB-1506</strain>
    </source>
</reference>
<dbReference type="NCBIfam" id="TIGR03055">
    <property type="entry name" value="photo_alph_chp2"/>
    <property type="match status" value="1"/>
</dbReference>
<keyword evidence="1" id="KW-0812">Transmembrane</keyword>
<feature type="transmembrane region" description="Helical" evidence="1">
    <location>
        <begin position="63"/>
        <end position="86"/>
    </location>
</feature>
<feature type="transmembrane region" description="Helical" evidence="1">
    <location>
        <begin position="107"/>
        <end position="130"/>
    </location>
</feature>
<keyword evidence="1" id="KW-1133">Transmembrane helix</keyword>
<dbReference type="AlphaFoldDB" id="A0A327M330"/>
<dbReference type="InterPro" id="IPR011629">
    <property type="entry name" value="CobW-like_C"/>
</dbReference>
<feature type="transmembrane region" description="Helical" evidence="1">
    <location>
        <begin position="185"/>
        <end position="203"/>
    </location>
</feature>
<dbReference type="SMART" id="SM00833">
    <property type="entry name" value="CobW_C"/>
    <property type="match status" value="1"/>
</dbReference>
<organism evidence="3 4">
    <name type="scientific">Roseicella frigidaeris</name>
    <dbReference type="NCBI Taxonomy" id="2230885"/>
    <lineage>
        <taxon>Bacteria</taxon>
        <taxon>Pseudomonadati</taxon>
        <taxon>Pseudomonadota</taxon>
        <taxon>Alphaproteobacteria</taxon>
        <taxon>Acetobacterales</taxon>
        <taxon>Roseomonadaceae</taxon>
        <taxon>Roseicella</taxon>
    </lineage>
</organism>
<dbReference type="Pfam" id="PF07683">
    <property type="entry name" value="CobW_C"/>
    <property type="match status" value="1"/>
</dbReference>
<dbReference type="OrthoDB" id="152369at2"/>
<dbReference type="Pfam" id="PF12291">
    <property type="entry name" value="DUF3623"/>
    <property type="match status" value="1"/>
</dbReference>